<keyword evidence="4 5" id="KW-0472">Membrane</keyword>
<dbReference type="GO" id="GO:0022857">
    <property type="term" value="F:transmembrane transporter activity"/>
    <property type="evidence" value="ECO:0007669"/>
    <property type="project" value="InterPro"/>
</dbReference>
<accession>A0A1H2LKP4</accession>
<feature type="transmembrane region" description="Helical" evidence="5">
    <location>
        <begin position="114"/>
        <end position="135"/>
    </location>
</feature>
<feature type="domain" description="Major facilitator superfamily (MFS) profile" evidence="6">
    <location>
        <begin position="24"/>
        <end position="453"/>
    </location>
</feature>
<keyword evidence="2 5" id="KW-0812">Transmembrane</keyword>
<feature type="transmembrane region" description="Helical" evidence="5">
    <location>
        <begin position="175"/>
        <end position="194"/>
    </location>
</feature>
<evidence type="ECO:0000259" key="6">
    <source>
        <dbReference type="PROSITE" id="PS50850"/>
    </source>
</evidence>
<feature type="transmembrane region" description="Helical" evidence="5">
    <location>
        <begin position="243"/>
        <end position="264"/>
    </location>
</feature>
<dbReference type="InterPro" id="IPR011701">
    <property type="entry name" value="MFS"/>
</dbReference>
<feature type="transmembrane region" description="Helical" evidence="5">
    <location>
        <begin position="90"/>
        <end position="108"/>
    </location>
</feature>
<sequence length="462" mass="49291">MKAMTSVPMENNEVPVSRNLERWILILAIVFISLAAFQTMAATTAMPYIVEILGGKHLYALAAGIVFAAQLMTTALAGPWVDARGPKPSFFTGATLALVGLTIAALAPNIEMIVVGRALQGFGSGLLVVPLYVLVGNFISKERQPRYFAAFATAWVIPALVGPFLAGLLVEYLSWRWVFGFTPIVFFFIMPLAWTKFKELPAHKNRQPIRALNVFYLASGASVGIAALLVASSNKGQPDLKTLALLTIGIVLVTVFAPLLLPEGTFRAQRGVPSAVLLRGTANGCLMAVEIYLPLILKEIHGWSATRAGFVLTMSAVSWALASQLQGRITDERRRNRIPYIGVAMQLIGTLIVFPAVLPSVTGIVVLIGWFIAGFGLGYLYPALTVHALALTPLQRHGEVSAALQIADTLGAAFLIGLAGIAYALSAGLGTFSYGIPILLIIIILFGAVALTNRIQPADNVG</sequence>
<reference evidence="8" key="1">
    <citation type="submission" date="2016-10" db="EMBL/GenBank/DDBJ databases">
        <authorList>
            <person name="Varghese N."/>
            <person name="Submissions S."/>
        </authorList>
    </citation>
    <scope>NUCLEOTIDE SEQUENCE [LARGE SCALE GENOMIC DNA]</scope>
    <source>
        <strain evidence="8">DSM 10002</strain>
    </source>
</reference>
<dbReference type="OrthoDB" id="9778875at2"/>
<dbReference type="STRING" id="131112.SAMN04489737_1422"/>
<evidence type="ECO:0000256" key="2">
    <source>
        <dbReference type="ARBA" id="ARBA00022692"/>
    </source>
</evidence>
<feature type="transmembrane region" description="Helical" evidence="5">
    <location>
        <begin position="214"/>
        <end position="231"/>
    </location>
</feature>
<dbReference type="Gene3D" id="1.20.1250.20">
    <property type="entry name" value="MFS general substrate transporter like domains"/>
    <property type="match status" value="1"/>
</dbReference>
<feature type="transmembrane region" description="Helical" evidence="5">
    <location>
        <begin position="147"/>
        <end position="169"/>
    </location>
</feature>
<feature type="transmembrane region" description="Helical" evidence="5">
    <location>
        <begin position="364"/>
        <end position="390"/>
    </location>
</feature>
<dbReference type="SUPFAM" id="SSF103473">
    <property type="entry name" value="MFS general substrate transporter"/>
    <property type="match status" value="1"/>
</dbReference>
<evidence type="ECO:0000256" key="3">
    <source>
        <dbReference type="ARBA" id="ARBA00022989"/>
    </source>
</evidence>
<evidence type="ECO:0000256" key="1">
    <source>
        <dbReference type="ARBA" id="ARBA00004651"/>
    </source>
</evidence>
<dbReference type="Pfam" id="PF07690">
    <property type="entry name" value="MFS_1"/>
    <property type="match status" value="1"/>
</dbReference>
<dbReference type="PANTHER" id="PTHR23501:SF154">
    <property type="entry name" value="MULTIDRUG-EFFLUX TRANSPORTER RV1634-RELATED"/>
    <property type="match status" value="1"/>
</dbReference>
<evidence type="ECO:0000256" key="5">
    <source>
        <dbReference type="SAM" id="Phobius"/>
    </source>
</evidence>
<evidence type="ECO:0000313" key="7">
    <source>
        <dbReference type="EMBL" id="SDU81141.1"/>
    </source>
</evidence>
<evidence type="ECO:0000256" key="4">
    <source>
        <dbReference type="ARBA" id="ARBA00023136"/>
    </source>
</evidence>
<feature type="transmembrane region" description="Helical" evidence="5">
    <location>
        <begin position="338"/>
        <end position="358"/>
    </location>
</feature>
<dbReference type="PANTHER" id="PTHR23501">
    <property type="entry name" value="MAJOR FACILITATOR SUPERFAMILY"/>
    <property type="match status" value="1"/>
</dbReference>
<dbReference type="EMBL" id="LT629804">
    <property type="protein sequence ID" value="SDU81141.1"/>
    <property type="molecule type" value="Genomic_DNA"/>
</dbReference>
<dbReference type="InterPro" id="IPR036259">
    <property type="entry name" value="MFS_trans_sf"/>
</dbReference>
<keyword evidence="8" id="KW-1185">Reference proteome</keyword>
<dbReference type="InterPro" id="IPR020846">
    <property type="entry name" value="MFS_dom"/>
</dbReference>
<gene>
    <name evidence="7" type="ORF">SAMN04489737_1422</name>
</gene>
<dbReference type="Gene3D" id="1.20.1720.10">
    <property type="entry name" value="Multidrug resistance protein D"/>
    <property type="match status" value="1"/>
</dbReference>
<dbReference type="AlphaFoldDB" id="A0A1H2LKP4"/>
<keyword evidence="3 5" id="KW-1133">Transmembrane helix</keyword>
<feature type="transmembrane region" description="Helical" evidence="5">
    <location>
        <begin position="402"/>
        <end position="425"/>
    </location>
</feature>
<comment type="subcellular location">
    <subcellularLocation>
        <location evidence="1">Cell membrane</location>
        <topology evidence="1">Multi-pass membrane protein</topology>
    </subcellularLocation>
</comment>
<feature type="transmembrane region" description="Helical" evidence="5">
    <location>
        <begin position="57"/>
        <end position="78"/>
    </location>
</feature>
<name>A0A1H2LKP4_9ACTO</name>
<dbReference type="GeneID" id="65345152"/>
<organism evidence="7 8">
    <name type="scientific">Arcanobacterium phocae</name>
    <dbReference type="NCBI Taxonomy" id="131112"/>
    <lineage>
        <taxon>Bacteria</taxon>
        <taxon>Bacillati</taxon>
        <taxon>Actinomycetota</taxon>
        <taxon>Actinomycetes</taxon>
        <taxon>Actinomycetales</taxon>
        <taxon>Actinomycetaceae</taxon>
        <taxon>Arcanobacterium</taxon>
    </lineage>
</organism>
<evidence type="ECO:0000313" key="8">
    <source>
        <dbReference type="Proteomes" id="UP000214355"/>
    </source>
</evidence>
<proteinExistence type="predicted"/>
<dbReference type="RefSeq" id="WP_091281536.1">
    <property type="nucleotide sequence ID" value="NZ_JABAPH010000017.1"/>
</dbReference>
<dbReference type="Proteomes" id="UP000214355">
    <property type="component" value="Chromosome I"/>
</dbReference>
<feature type="transmembrane region" description="Helical" evidence="5">
    <location>
        <begin position="276"/>
        <end position="296"/>
    </location>
</feature>
<feature type="transmembrane region" description="Helical" evidence="5">
    <location>
        <begin position="308"/>
        <end position="326"/>
    </location>
</feature>
<protein>
    <submittedName>
        <fullName evidence="7">Sugar phosphate permease</fullName>
    </submittedName>
</protein>
<dbReference type="GO" id="GO:0005886">
    <property type="term" value="C:plasma membrane"/>
    <property type="evidence" value="ECO:0007669"/>
    <property type="project" value="UniProtKB-SubCell"/>
</dbReference>
<feature type="transmembrane region" description="Helical" evidence="5">
    <location>
        <begin position="431"/>
        <end position="451"/>
    </location>
</feature>
<dbReference type="PROSITE" id="PS50850">
    <property type="entry name" value="MFS"/>
    <property type="match status" value="1"/>
</dbReference>